<feature type="domain" description="HTH tetR-type" evidence="6">
    <location>
        <begin position="80"/>
        <end position="140"/>
    </location>
</feature>
<dbReference type="SUPFAM" id="SSF46689">
    <property type="entry name" value="Homeodomain-like"/>
    <property type="match status" value="2"/>
</dbReference>
<dbReference type="InterPro" id="IPR001647">
    <property type="entry name" value="HTH_TetR"/>
</dbReference>
<dbReference type="Gene3D" id="1.10.10.60">
    <property type="entry name" value="Homeodomain-like"/>
    <property type="match status" value="2"/>
</dbReference>
<keyword evidence="2 4" id="KW-0238">DNA-binding</keyword>
<protein>
    <submittedName>
        <fullName evidence="7">TetR/AcrR family transcriptional regulator</fullName>
    </submittedName>
</protein>
<dbReference type="PROSITE" id="PS01081">
    <property type="entry name" value="HTH_TETR_1"/>
    <property type="match status" value="2"/>
</dbReference>
<feature type="domain" description="HTH tetR-type" evidence="6">
    <location>
        <begin position="277"/>
        <end position="337"/>
    </location>
</feature>
<feature type="DNA-binding region" description="H-T-H motif" evidence="4">
    <location>
        <begin position="103"/>
        <end position="122"/>
    </location>
</feature>
<dbReference type="PROSITE" id="PS50977">
    <property type="entry name" value="HTH_TETR_2"/>
    <property type="match status" value="2"/>
</dbReference>
<comment type="caution">
    <text evidence="7">The sequence shown here is derived from an EMBL/GenBank/DDBJ whole genome shotgun (WGS) entry which is preliminary data.</text>
</comment>
<evidence type="ECO:0000259" key="6">
    <source>
        <dbReference type="PROSITE" id="PS50977"/>
    </source>
</evidence>
<dbReference type="EMBL" id="VJZA01000009">
    <property type="protein sequence ID" value="TVT23873.1"/>
    <property type="molecule type" value="Genomic_DNA"/>
</dbReference>
<evidence type="ECO:0000313" key="8">
    <source>
        <dbReference type="Proteomes" id="UP000318578"/>
    </source>
</evidence>
<dbReference type="AlphaFoldDB" id="A0A558AHX1"/>
<dbReference type="PRINTS" id="PR00455">
    <property type="entry name" value="HTHTETR"/>
</dbReference>
<organism evidence="7 8">
    <name type="scientific">Amycolatopsis acidiphila</name>
    <dbReference type="NCBI Taxonomy" id="715473"/>
    <lineage>
        <taxon>Bacteria</taxon>
        <taxon>Bacillati</taxon>
        <taxon>Actinomycetota</taxon>
        <taxon>Actinomycetes</taxon>
        <taxon>Pseudonocardiales</taxon>
        <taxon>Pseudonocardiaceae</taxon>
        <taxon>Amycolatopsis</taxon>
    </lineage>
</organism>
<accession>A0A558AHX1</accession>
<dbReference type="Pfam" id="PF00440">
    <property type="entry name" value="TetR_N"/>
    <property type="match status" value="2"/>
</dbReference>
<evidence type="ECO:0000256" key="3">
    <source>
        <dbReference type="ARBA" id="ARBA00023163"/>
    </source>
</evidence>
<dbReference type="InterPro" id="IPR050109">
    <property type="entry name" value="HTH-type_TetR-like_transc_reg"/>
</dbReference>
<dbReference type="Gene3D" id="1.10.357.10">
    <property type="entry name" value="Tetracycline Repressor, domain 2"/>
    <property type="match status" value="2"/>
</dbReference>
<dbReference type="OrthoDB" id="4456617at2"/>
<keyword evidence="8" id="KW-1185">Reference proteome</keyword>
<evidence type="ECO:0000313" key="7">
    <source>
        <dbReference type="EMBL" id="TVT23873.1"/>
    </source>
</evidence>
<keyword evidence="3" id="KW-0804">Transcription</keyword>
<dbReference type="GO" id="GO:0000976">
    <property type="term" value="F:transcription cis-regulatory region binding"/>
    <property type="evidence" value="ECO:0007669"/>
    <property type="project" value="TreeGrafter"/>
</dbReference>
<sequence length="458" mass="50315">MTERPRRTPPAVAGGRVSKTGFARPRRQVPRGPAILYRNATWRMRQYPSSRVSGPNRQDGVAMAATGAAAGGARQRLTAAERRAQLTEAAARRFERDGYPRVSLADVAADVGVTAPAVYRHFKNKQDLLVGAILDGLDLVERTLARTAGDSLEDLVVAMADLMMDRRYLWALFQREARFLAPESQASIRRQFDRVIGKLVRRLRQHRPELAPDEARLLITAATSALASPAMPKSVPRALVSGELAGSAMRILNLQLEKCLAKVETRGGSITHAPSPNSRRDELLESAIGLFFRRGYAGVSLDDIGASAGLAGPSLYHHFNTKTDILVAAFSRATERLTEEYDLRSKATPTPALAELVGMYTDFCLRNRELVGIYVSDVSYLPPDLQRQIRAVLRQRVAEWADAVTTENSEIGLRPARVRSHAALTVIDDLVRLGRFHVRPNVAAEIRVVAMSILTGNA</sequence>
<reference evidence="7 8" key="1">
    <citation type="submission" date="2019-07" db="EMBL/GenBank/DDBJ databases">
        <title>New species of Amycolatopsis and Streptomyces.</title>
        <authorList>
            <person name="Duangmal K."/>
            <person name="Teo W.F.A."/>
            <person name="Lipun K."/>
        </authorList>
    </citation>
    <scope>NUCLEOTIDE SEQUENCE [LARGE SCALE GENOMIC DNA]</scope>
    <source>
        <strain evidence="7 8">JCM 30562</strain>
    </source>
</reference>
<feature type="DNA-binding region" description="H-T-H motif" evidence="4">
    <location>
        <begin position="300"/>
        <end position="319"/>
    </location>
</feature>
<evidence type="ECO:0000256" key="1">
    <source>
        <dbReference type="ARBA" id="ARBA00023015"/>
    </source>
</evidence>
<gene>
    <name evidence="7" type="ORF">FNH06_08385</name>
</gene>
<proteinExistence type="predicted"/>
<evidence type="ECO:0000256" key="4">
    <source>
        <dbReference type="PROSITE-ProRule" id="PRU00335"/>
    </source>
</evidence>
<name>A0A558AHX1_9PSEU</name>
<keyword evidence="1" id="KW-0805">Transcription regulation</keyword>
<feature type="region of interest" description="Disordered" evidence="5">
    <location>
        <begin position="1"/>
        <end position="28"/>
    </location>
</feature>
<dbReference type="InterPro" id="IPR023772">
    <property type="entry name" value="DNA-bd_HTH_TetR-type_CS"/>
</dbReference>
<dbReference type="PANTHER" id="PTHR30055">
    <property type="entry name" value="HTH-TYPE TRANSCRIPTIONAL REGULATOR RUTR"/>
    <property type="match status" value="1"/>
</dbReference>
<evidence type="ECO:0000256" key="2">
    <source>
        <dbReference type="ARBA" id="ARBA00023125"/>
    </source>
</evidence>
<dbReference type="PANTHER" id="PTHR30055:SF234">
    <property type="entry name" value="HTH-TYPE TRANSCRIPTIONAL REGULATOR BETI"/>
    <property type="match status" value="1"/>
</dbReference>
<dbReference type="InterPro" id="IPR009057">
    <property type="entry name" value="Homeodomain-like_sf"/>
</dbReference>
<evidence type="ECO:0000256" key="5">
    <source>
        <dbReference type="SAM" id="MobiDB-lite"/>
    </source>
</evidence>
<dbReference type="GO" id="GO:0003700">
    <property type="term" value="F:DNA-binding transcription factor activity"/>
    <property type="evidence" value="ECO:0007669"/>
    <property type="project" value="TreeGrafter"/>
</dbReference>
<dbReference type="Proteomes" id="UP000318578">
    <property type="component" value="Unassembled WGS sequence"/>
</dbReference>